<sequence>MPFYLIGYLISIAGTGIPTWSYLIPIKLVAVCLMLVGGNGVYYIAEEKQFMLAAFFRTLKNILISFVLLFIFAIIQNVLKQYSVDLTPFIGM</sequence>
<gene>
    <name evidence="2" type="ORF">PAALTS15_06509</name>
</gene>
<proteinExistence type="predicted"/>
<protein>
    <submittedName>
        <fullName evidence="2">Uncharacterized protein</fullName>
    </submittedName>
</protein>
<dbReference type="PATRIC" id="fig|1117108.3.peg.1339"/>
<keyword evidence="1" id="KW-0472">Membrane</keyword>
<reference evidence="2 3" key="1">
    <citation type="submission" date="2013-05" db="EMBL/GenBank/DDBJ databases">
        <authorList>
            <person name="Strain E.A."/>
            <person name="Brown E."/>
            <person name="Allard M.W."/>
            <person name="Luo Y.L."/>
        </authorList>
    </citation>
    <scope>NUCLEOTIDE SEQUENCE [LARGE SCALE GENOMIC DNA]</scope>
    <source>
        <strain evidence="2 3">TS-15</strain>
    </source>
</reference>
<name>S9STW2_PAEAL</name>
<evidence type="ECO:0000256" key="1">
    <source>
        <dbReference type="SAM" id="Phobius"/>
    </source>
</evidence>
<organism evidence="2 3">
    <name type="scientific">Paenibacillus alvei TS-15</name>
    <dbReference type="NCBI Taxonomy" id="1117108"/>
    <lineage>
        <taxon>Bacteria</taxon>
        <taxon>Bacillati</taxon>
        <taxon>Bacillota</taxon>
        <taxon>Bacilli</taxon>
        <taxon>Bacillales</taxon>
        <taxon>Paenibacillaceae</taxon>
        <taxon>Paenibacillus</taxon>
    </lineage>
</organism>
<feature type="transmembrane region" description="Helical" evidence="1">
    <location>
        <begin position="62"/>
        <end position="79"/>
    </location>
</feature>
<evidence type="ECO:0000313" key="3">
    <source>
        <dbReference type="Proteomes" id="UP000015344"/>
    </source>
</evidence>
<dbReference type="EMBL" id="ATMT01000027">
    <property type="protein sequence ID" value="EPY08104.1"/>
    <property type="molecule type" value="Genomic_DNA"/>
</dbReference>
<dbReference type="RefSeq" id="WP_021258779.1">
    <property type="nucleotide sequence ID" value="NZ_ATMT01000027.1"/>
</dbReference>
<dbReference type="AlphaFoldDB" id="S9STW2"/>
<comment type="caution">
    <text evidence="2">The sequence shown here is derived from an EMBL/GenBank/DDBJ whole genome shotgun (WGS) entry which is preliminary data.</text>
</comment>
<accession>S9STW2</accession>
<evidence type="ECO:0000313" key="2">
    <source>
        <dbReference type="EMBL" id="EPY08104.1"/>
    </source>
</evidence>
<feature type="transmembrane region" description="Helical" evidence="1">
    <location>
        <begin position="20"/>
        <end position="42"/>
    </location>
</feature>
<keyword evidence="1" id="KW-0812">Transmembrane</keyword>
<keyword evidence="1" id="KW-1133">Transmembrane helix</keyword>
<dbReference type="Proteomes" id="UP000015344">
    <property type="component" value="Unassembled WGS sequence"/>
</dbReference>